<evidence type="ECO:0000313" key="1">
    <source>
        <dbReference type="EMBL" id="AMO36651.1"/>
    </source>
</evidence>
<keyword evidence="2" id="KW-1185">Reference proteome</keyword>
<proteinExistence type="predicted"/>
<dbReference type="STRING" id="1134435.AC731_006675"/>
<gene>
    <name evidence="1" type="ORF">AC731_006675</name>
</gene>
<name>A0A127K3V6_9RHOO</name>
<organism evidence="1 2">
    <name type="scientific">Thauera humireducens</name>
    <dbReference type="NCBI Taxonomy" id="1134435"/>
    <lineage>
        <taxon>Bacteria</taxon>
        <taxon>Pseudomonadati</taxon>
        <taxon>Pseudomonadota</taxon>
        <taxon>Betaproteobacteria</taxon>
        <taxon>Rhodocyclales</taxon>
        <taxon>Zoogloeaceae</taxon>
        <taxon>Thauera</taxon>
    </lineage>
</organism>
<evidence type="ECO:0000313" key="2">
    <source>
        <dbReference type="Proteomes" id="UP000036902"/>
    </source>
</evidence>
<dbReference type="EMBL" id="CP014646">
    <property type="protein sequence ID" value="AMO36651.1"/>
    <property type="molecule type" value="Genomic_DNA"/>
</dbReference>
<accession>A0A127K3V6</accession>
<dbReference type="RefSeq" id="WP_048703069.1">
    <property type="nucleotide sequence ID" value="NZ_CP014646.1"/>
</dbReference>
<dbReference type="Proteomes" id="UP000036902">
    <property type="component" value="Chromosome"/>
</dbReference>
<sequence length="129" mass="14566">MAFGGARTAERGSRRKIHEQDNRNLLNLRRACDRAAYLGWGYAADSDLRVVRREGSIAWACDPDATAREHRVSARDDRSIRQDRDQPMTAFGLIVAALIIGHDIRKGLERVADAIVSHRTRNRKHQPPA</sequence>
<dbReference type="AlphaFoldDB" id="A0A127K3V6"/>
<reference evidence="2" key="1">
    <citation type="submission" date="2016-03" db="EMBL/GenBank/DDBJ databases">
        <authorList>
            <person name="Ma C."/>
            <person name="Zhou S."/>
            <person name="Yang G."/>
        </authorList>
    </citation>
    <scope>NUCLEOTIDE SEQUENCE [LARGE SCALE GENOMIC DNA]</scope>
    <source>
        <strain evidence="2">SgZ-1</strain>
    </source>
</reference>
<protein>
    <submittedName>
        <fullName evidence="1">Uncharacterized protein</fullName>
    </submittedName>
</protein>
<dbReference type="KEGG" id="thu:AC731_006675"/>